<evidence type="ECO:0000256" key="1">
    <source>
        <dbReference type="SAM" id="MobiDB-lite"/>
    </source>
</evidence>
<accession>A0A3B6MZV2</accession>
<dbReference type="AlphaFoldDB" id="A0A3B6MZV2"/>
<dbReference type="EnsemblPlants" id="TraesCS5D02G459100.1">
    <property type="protein sequence ID" value="TraesCS5D02G459100.1.cds1"/>
    <property type="gene ID" value="TraesCS5D02G459100"/>
</dbReference>
<dbReference type="OMA" id="ILIGNCM"/>
<dbReference type="OrthoDB" id="673425at2759"/>
<dbReference type="PANTHER" id="PTHR48239:SF1">
    <property type="match status" value="1"/>
</dbReference>
<feature type="region of interest" description="Disordered" evidence="1">
    <location>
        <begin position="1"/>
        <end position="26"/>
    </location>
</feature>
<dbReference type="Gramene" id="TraesCS5D02G459100.1">
    <property type="protein sequence ID" value="TraesCS5D02G459100.1.cds1"/>
    <property type="gene ID" value="TraesCS5D02G459100"/>
</dbReference>
<organism evidence="2">
    <name type="scientific">Triticum aestivum</name>
    <name type="common">Wheat</name>
    <dbReference type="NCBI Taxonomy" id="4565"/>
    <lineage>
        <taxon>Eukaryota</taxon>
        <taxon>Viridiplantae</taxon>
        <taxon>Streptophyta</taxon>
        <taxon>Embryophyta</taxon>
        <taxon>Tracheophyta</taxon>
        <taxon>Spermatophyta</taxon>
        <taxon>Magnoliopsida</taxon>
        <taxon>Liliopsida</taxon>
        <taxon>Poales</taxon>
        <taxon>Poaceae</taxon>
        <taxon>BOP clade</taxon>
        <taxon>Pooideae</taxon>
        <taxon>Triticodae</taxon>
        <taxon>Triticeae</taxon>
        <taxon>Triticinae</taxon>
        <taxon>Triticum</taxon>
    </lineage>
</organism>
<dbReference type="PANTHER" id="PTHR48239">
    <property type="match status" value="1"/>
</dbReference>
<keyword evidence="3" id="KW-1185">Reference proteome</keyword>
<dbReference type="Proteomes" id="UP000019116">
    <property type="component" value="Chromosome 5D"/>
</dbReference>
<name>A0A3B6MZV2_WHEAT</name>
<sequence>MTGIGITKGTKETRTTTTNSSANIFPKSRKLSDNGFVKSSRMLIGKRIGVGLIYFS</sequence>
<proteinExistence type="predicted"/>
<evidence type="ECO:0000313" key="3">
    <source>
        <dbReference type="Proteomes" id="UP000019116"/>
    </source>
</evidence>
<reference evidence="2" key="2">
    <citation type="submission" date="2018-10" db="UniProtKB">
        <authorList>
            <consortium name="EnsemblPlants"/>
        </authorList>
    </citation>
    <scope>IDENTIFICATION</scope>
</reference>
<protein>
    <submittedName>
        <fullName evidence="2">Uncharacterized protein</fullName>
    </submittedName>
</protein>
<evidence type="ECO:0000313" key="2">
    <source>
        <dbReference type="EnsemblPlants" id="TraesCS5D02G459100.1.cds1"/>
    </source>
</evidence>
<reference evidence="2" key="1">
    <citation type="submission" date="2018-08" db="EMBL/GenBank/DDBJ databases">
        <authorList>
            <person name="Rossello M."/>
        </authorList>
    </citation>
    <scope>NUCLEOTIDE SEQUENCE [LARGE SCALE GENOMIC DNA]</scope>
    <source>
        <strain evidence="2">cv. Chinese Spring</strain>
    </source>
</reference>